<reference evidence="2" key="2">
    <citation type="submission" date="2020-09" db="EMBL/GenBank/DDBJ databases">
        <authorList>
            <person name="Sun Q."/>
            <person name="Ohkuma M."/>
        </authorList>
    </citation>
    <scope>NUCLEOTIDE SEQUENCE</scope>
    <source>
        <strain evidence="2">JCM 19596</strain>
    </source>
</reference>
<protein>
    <submittedName>
        <fullName evidence="2">Uncharacterized protein</fullName>
    </submittedName>
</protein>
<name>A0A830FND9_9EURY</name>
<dbReference type="RefSeq" id="WP_188980430.1">
    <property type="nucleotide sequence ID" value="NZ_BMPG01000005.1"/>
</dbReference>
<dbReference type="OrthoDB" id="195095at2157"/>
<dbReference type="Pfam" id="PF26032">
    <property type="entry name" value="DUF8008"/>
    <property type="match status" value="1"/>
</dbReference>
<dbReference type="AlphaFoldDB" id="A0A830FND9"/>
<feature type="region of interest" description="Disordered" evidence="1">
    <location>
        <begin position="19"/>
        <end position="47"/>
    </location>
</feature>
<organism evidence="2 3">
    <name type="scientific">Halocalculus aciditolerans</name>
    <dbReference type="NCBI Taxonomy" id="1383812"/>
    <lineage>
        <taxon>Archaea</taxon>
        <taxon>Methanobacteriati</taxon>
        <taxon>Methanobacteriota</taxon>
        <taxon>Stenosarchaea group</taxon>
        <taxon>Halobacteria</taxon>
        <taxon>Halobacteriales</taxon>
        <taxon>Halobacteriaceae</taxon>
        <taxon>Halocalculus</taxon>
    </lineage>
</organism>
<proteinExistence type="predicted"/>
<sequence>MSDDIRELVEDLAAEVEELREETEDLREENAEIRDENEQLRERVDEQEQTIEALSARFEARSESTWSAVAELQSRELEKGAHLRYDNVSPFEYDLDVAEGRLERIEKDEGKFARLPGGDDPLGRGGETRLAHADLLPIQQLAQMDDDMLRGQVGSLPCRLAAKAWRERREDNWGLWSDGSGDIDQWADASDLKSWIRREESGISDEYAKKLVSRTIDALLDLSKNRLGVTKRTHRKDGLRYKERRIVLKSDVSIPGETPEQEDAPETGVVHG</sequence>
<dbReference type="Proteomes" id="UP000607197">
    <property type="component" value="Unassembled WGS sequence"/>
</dbReference>
<feature type="region of interest" description="Disordered" evidence="1">
    <location>
        <begin position="250"/>
        <end position="272"/>
    </location>
</feature>
<dbReference type="InterPro" id="IPR058321">
    <property type="entry name" value="DUF8008"/>
</dbReference>
<reference evidence="2" key="1">
    <citation type="journal article" date="2014" name="Int. J. Syst. Evol. Microbiol.">
        <title>Complete genome sequence of Corynebacterium casei LMG S-19264T (=DSM 44701T), isolated from a smear-ripened cheese.</title>
        <authorList>
            <consortium name="US DOE Joint Genome Institute (JGI-PGF)"/>
            <person name="Walter F."/>
            <person name="Albersmeier A."/>
            <person name="Kalinowski J."/>
            <person name="Ruckert C."/>
        </authorList>
    </citation>
    <scope>NUCLEOTIDE SEQUENCE</scope>
    <source>
        <strain evidence="2">JCM 19596</strain>
    </source>
</reference>
<comment type="caution">
    <text evidence="2">The sequence shown here is derived from an EMBL/GenBank/DDBJ whole genome shotgun (WGS) entry which is preliminary data.</text>
</comment>
<keyword evidence="3" id="KW-1185">Reference proteome</keyword>
<evidence type="ECO:0000313" key="2">
    <source>
        <dbReference type="EMBL" id="GGL70181.1"/>
    </source>
</evidence>
<evidence type="ECO:0000256" key="1">
    <source>
        <dbReference type="SAM" id="MobiDB-lite"/>
    </source>
</evidence>
<feature type="compositionally biased region" description="Basic and acidic residues" evidence="1">
    <location>
        <begin position="28"/>
        <end position="46"/>
    </location>
</feature>
<evidence type="ECO:0000313" key="3">
    <source>
        <dbReference type="Proteomes" id="UP000607197"/>
    </source>
</evidence>
<dbReference type="EMBL" id="BMPG01000005">
    <property type="protein sequence ID" value="GGL70181.1"/>
    <property type="molecule type" value="Genomic_DNA"/>
</dbReference>
<gene>
    <name evidence="2" type="ORF">GCM10009039_30260</name>
</gene>
<dbReference type="Gene3D" id="1.20.5.340">
    <property type="match status" value="1"/>
</dbReference>
<accession>A0A830FND9</accession>